<dbReference type="PATRIC" id="fig|82380.11.peg.1530"/>
<gene>
    <name evidence="3" type="ORF">RS83_01492</name>
</gene>
<dbReference type="Proteomes" id="UP000033640">
    <property type="component" value="Unassembled WGS sequence"/>
</dbReference>
<dbReference type="InterPro" id="IPR032330">
    <property type="entry name" value="EF-G-binding_C"/>
</dbReference>
<accession>A0A0F0LEG0</accession>
<reference evidence="3 4" key="1">
    <citation type="submission" date="2015-02" db="EMBL/GenBank/DDBJ databases">
        <title>Draft genome sequences of ten Microbacterium spp. with emphasis on heavy metal contaminated environments.</title>
        <authorList>
            <person name="Corretto E."/>
        </authorList>
    </citation>
    <scope>NUCLEOTIDE SEQUENCE [LARGE SCALE GENOMIC DNA]</scope>
    <source>
        <strain evidence="3 4">BEL4b</strain>
    </source>
</reference>
<evidence type="ECO:0000313" key="3">
    <source>
        <dbReference type="EMBL" id="KJL29921.1"/>
    </source>
</evidence>
<evidence type="ECO:0000256" key="1">
    <source>
        <dbReference type="SAM" id="MobiDB-lite"/>
    </source>
</evidence>
<dbReference type="Pfam" id="PF16571">
    <property type="entry name" value="FBP_C"/>
    <property type="match status" value="1"/>
</dbReference>
<feature type="region of interest" description="Disordered" evidence="1">
    <location>
        <begin position="1"/>
        <end position="49"/>
    </location>
</feature>
<proteinExistence type="predicted"/>
<comment type="caution">
    <text evidence="3">The sequence shown here is derived from an EMBL/GenBank/DDBJ whole genome shotgun (WGS) entry which is preliminary data.</text>
</comment>
<evidence type="ECO:0000259" key="2">
    <source>
        <dbReference type="Pfam" id="PF16571"/>
    </source>
</evidence>
<organism evidence="3 4">
    <name type="scientific">Microbacterium oxydans</name>
    <dbReference type="NCBI Taxonomy" id="82380"/>
    <lineage>
        <taxon>Bacteria</taxon>
        <taxon>Bacillati</taxon>
        <taxon>Actinomycetota</taxon>
        <taxon>Actinomycetes</taxon>
        <taxon>Micrococcales</taxon>
        <taxon>Microbacteriaceae</taxon>
        <taxon>Microbacterium</taxon>
    </lineage>
</organism>
<dbReference type="RefSeq" id="WP_231587739.1">
    <property type="nucleotide sequence ID" value="NZ_JYIW01000022.1"/>
</dbReference>
<feature type="domain" description="Elongation factor G-binding protein C-terminal treble-clef zinc-finger" evidence="2">
    <location>
        <begin position="68"/>
        <end position="216"/>
    </location>
</feature>
<dbReference type="AlphaFoldDB" id="A0A0F0LEG0"/>
<dbReference type="EMBL" id="JYIW01000022">
    <property type="protein sequence ID" value="KJL29921.1"/>
    <property type="molecule type" value="Genomic_DNA"/>
</dbReference>
<sequence length="220" mass="24092">MGRRAEAPARSASVAEADDQPEADAVSGVPSHPVTRSGADSPSLIDSPSRRAPKKALFIMRPIDERAIRASFRNASRKEVSDMNLPAGFGDIDFGKLDYLGWSDPKSPRRAYVVVEVDDGFAGVLLQQAEQRFATRAQCSWCDDVTLRNDVQLFTARKTGPAGRKGDTVGTLVCANFDCSTNVRRLPPLAYEGFDRELARDLRILRLGEHVRAFIDGLDA</sequence>
<protein>
    <recommendedName>
        <fullName evidence="2">Elongation factor G-binding protein C-terminal treble-clef zinc-finger domain-containing protein</fullName>
    </recommendedName>
</protein>
<evidence type="ECO:0000313" key="4">
    <source>
        <dbReference type="Proteomes" id="UP000033640"/>
    </source>
</evidence>
<name>A0A0F0LEG0_9MICO</name>